<keyword evidence="2 7" id="KW-0489">Methyltransferase</keyword>
<feature type="domain" description="DNA methylase N-4/N-6" evidence="6">
    <location>
        <begin position="88"/>
        <end position="319"/>
    </location>
</feature>
<dbReference type="Gene3D" id="3.40.50.150">
    <property type="entry name" value="Vaccinia Virus protein VP39"/>
    <property type="match status" value="1"/>
</dbReference>
<dbReference type="GO" id="GO:0003677">
    <property type="term" value="F:DNA binding"/>
    <property type="evidence" value="ECO:0007669"/>
    <property type="project" value="InterPro"/>
</dbReference>
<dbReference type="GO" id="GO:0008170">
    <property type="term" value="F:N-methyltransferase activity"/>
    <property type="evidence" value="ECO:0007669"/>
    <property type="project" value="InterPro"/>
</dbReference>
<evidence type="ECO:0000256" key="4">
    <source>
        <dbReference type="ARBA" id="ARBA00022691"/>
    </source>
</evidence>
<dbReference type="InterPro" id="IPR002052">
    <property type="entry name" value="DNA_methylase_N6_adenine_CS"/>
</dbReference>
<dbReference type="Proteomes" id="UP000462760">
    <property type="component" value="Unassembled WGS sequence"/>
</dbReference>
<evidence type="ECO:0000256" key="2">
    <source>
        <dbReference type="ARBA" id="ARBA00022603"/>
    </source>
</evidence>
<gene>
    <name evidence="7" type="ORF">FYJ27_05050</name>
</gene>
<evidence type="ECO:0000256" key="5">
    <source>
        <dbReference type="ARBA" id="ARBA00022747"/>
    </source>
</evidence>
<reference evidence="7 8" key="1">
    <citation type="submission" date="2019-08" db="EMBL/GenBank/DDBJ databases">
        <title>In-depth cultivation of the pig gut microbiome towards novel bacterial diversity and tailored functional studies.</title>
        <authorList>
            <person name="Wylensek D."/>
            <person name="Hitch T.C.A."/>
            <person name="Clavel T."/>
        </authorList>
    </citation>
    <scope>NUCLEOTIDE SEQUENCE [LARGE SCALE GENOMIC DNA]</scope>
    <source>
        <strain evidence="7 8">Med78-601-WT-4W-RMD-3</strain>
    </source>
</reference>
<organism evidence="7 8">
    <name type="scientific">Anaerosalibacter bizertensis</name>
    <dbReference type="NCBI Taxonomy" id="932217"/>
    <lineage>
        <taxon>Bacteria</taxon>
        <taxon>Bacillati</taxon>
        <taxon>Bacillota</taxon>
        <taxon>Tissierellia</taxon>
        <taxon>Tissierellales</taxon>
        <taxon>Sporanaerobacteraceae</taxon>
        <taxon>Anaerosalibacter</taxon>
    </lineage>
</organism>
<dbReference type="InterPro" id="IPR029063">
    <property type="entry name" value="SAM-dependent_MTases_sf"/>
</dbReference>
<evidence type="ECO:0000313" key="8">
    <source>
        <dbReference type="Proteomes" id="UP000462760"/>
    </source>
</evidence>
<dbReference type="InterPro" id="IPR002295">
    <property type="entry name" value="N4/N6-MTase_EcoPI_Mod-like"/>
</dbReference>
<keyword evidence="3 7" id="KW-0808">Transferase</keyword>
<dbReference type="PROSITE" id="PS00092">
    <property type="entry name" value="N6_MTASE"/>
    <property type="match status" value="1"/>
</dbReference>
<comment type="caution">
    <text evidence="7">The sequence shown here is derived from an EMBL/GenBank/DDBJ whole genome shotgun (WGS) entry which is preliminary data.</text>
</comment>
<dbReference type="EMBL" id="VULR01000005">
    <property type="protein sequence ID" value="MSS43101.1"/>
    <property type="molecule type" value="Genomic_DNA"/>
</dbReference>
<dbReference type="AlphaFoldDB" id="A0A844FGL9"/>
<accession>A0A844FGL9</accession>
<keyword evidence="5" id="KW-0680">Restriction system</keyword>
<evidence type="ECO:0000256" key="1">
    <source>
        <dbReference type="ARBA" id="ARBA00006594"/>
    </source>
</evidence>
<protein>
    <submittedName>
        <fullName evidence="7">Site-specific DNA-methyltransferase</fullName>
    </submittedName>
</protein>
<dbReference type="RefSeq" id="WP_154483777.1">
    <property type="nucleotide sequence ID" value="NZ_JBCLQA010000005.1"/>
</dbReference>
<evidence type="ECO:0000313" key="7">
    <source>
        <dbReference type="EMBL" id="MSS43101.1"/>
    </source>
</evidence>
<name>A0A844FGL9_9FIRM</name>
<dbReference type="InterPro" id="IPR002941">
    <property type="entry name" value="DNA_methylase_N4/N6"/>
</dbReference>
<dbReference type="SUPFAM" id="SSF53335">
    <property type="entry name" value="S-adenosyl-L-methionine-dependent methyltransferases"/>
    <property type="match status" value="1"/>
</dbReference>
<comment type="similarity">
    <text evidence="1">Belongs to the N(4)/N(6)-methyltransferase family.</text>
</comment>
<evidence type="ECO:0000259" key="6">
    <source>
        <dbReference type="Pfam" id="PF01555"/>
    </source>
</evidence>
<dbReference type="OrthoDB" id="9773571at2"/>
<sequence>MSNKLIIDELSNIVIDGKKEVEKLLNKDQSIITESIIVPSKEEGGFFKGVVGDFQKKEVINRFIYGDNLNIMKELIKGESCPSLKGKIDLIYIDPPFLSKADYNTKISLPLKDKKVTIEKFAYSDIWKEGIVSYLKMLYPRLLLMKELLSDEGSIYVHLDWHIVHYVKILMDEIFGEDMFLNEIIWSYKSGGVSKKYFSRKHDTILLYSKTGKYIFNPQKEKSYNRGLKPYRFKGVEEFVDDIGWYTLVNMKDVWNIDMVGRTSKERVGYATQKPEKLLERIILSSTNENSIVADFFAGSGTTAAVAERLNRRWILSDMGLTSALTVQKRIIDIKGHQFLFQRLEGEELTSNGELKIKGIDKQNLKDKEELISIELEGYEIDIDNIPIEKKYKKLVEEVLEEDSLNLIDFISIDPDYNGEVFISRWQNFRENDIYKVEEFIELKLPKKQKRNIAVKVVDVFGYENKYIFEV</sequence>
<proteinExistence type="inferred from homology"/>
<dbReference type="GO" id="GO:0032259">
    <property type="term" value="P:methylation"/>
    <property type="evidence" value="ECO:0007669"/>
    <property type="project" value="UniProtKB-KW"/>
</dbReference>
<dbReference type="GO" id="GO:0009307">
    <property type="term" value="P:DNA restriction-modification system"/>
    <property type="evidence" value="ECO:0007669"/>
    <property type="project" value="UniProtKB-KW"/>
</dbReference>
<keyword evidence="4" id="KW-0949">S-adenosyl-L-methionine</keyword>
<evidence type="ECO:0000256" key="3">
    <source>
        <dbReference type="ARBA" id="ARBA00022679"/>
    </source>
</evidence>
<dbReference type="Pfam" id="PF01555">
    <property type="entry name" value="N6_N4_Mtase"/>
    <property type="match status" value="1"/>
</dbReference>
<dbReference type="PRINTS" id="PR00506">
    <property type="entry name" value="D21N6MTFRASE"/>
</dbReference>